<feature type="region of interest" description="Disordered" evidence="1">
    <location>
        <begin position="259"/>
        <end position="278"/>
    </location>
</feature>
<organism evidence="2 3">
    <name type="scientific">Acinetobacter phage Henu6</name>
    <dbReference type="NCBI Taxonomy" id="2500136"/>
    <lineage>
        <taxon>Viruses</taxon>
        <taxon>Duplodnaviria</taxon>
        <taxon>Heunggongvirae</taxon>
        <taxon>Uroviricota</taxon>
        <taxon>Caudoviricetes</taxon>
        <taxon>Pantevenvirales</taxon>
        <taxon>Straboviridae</taxon>
        <taxon>Twarogvirinae</taxon>
        <taxon>Zedzedvirus</taxon>
        <taxon>Zedzedvirus zz1</taxon>
    </lineage>
</organism>
<reference evidence="2 3" key="1">
    <citation type="submission" date="2018-11" db="EMBL/GenBank/DDBJ databases">
        <authorList>
            <person name="Teng T."/>
        </authorList>
    </citation>
    <scope>NUCLEOTIDE SEQUENCE [LARGE SCALE GENOMIC DNA]</scope>
</reference>
<gene>
    <name evidence="2" type="ORF">Henu6_gp2</name>
</gene>
<sequence>MLKEQLLNEAKTITASVELDGIFESVELSPETQESFKTVFEQAVKKNAVDLAEKHILDIAEKAEEKLEEATLAATTKLEEKMLAIADKFFEHTAADWLAENKVEVHRGIKADLFESMFGGLKALFVEHNVELPAESVDVVAEMEEELQETKNETSKLFDTLTETQSELSELKRTVAVDKAVADLTESQKEKVHNLIEGLDYSDTFDVKLNAIVEMAKGSKEAPVLSESTQNEPVANELNKVNDADAAGLNFVVEAHEPAEEAKPTTNMNRYVSAAQKL</sequence>
<evidence type="ECO:0000313" key="2">
    <source>
        <dbReference type="EMBL" id="QAU03856.1"/>
    </source>
</evidence>
<evidence type="ECO:0000256" key="1">
    <source>
        <dbReference type="SAM" id="MobiDB-lite"/>
    </source>
</evidence>
<dbReference type="Proteomes" id="UP000289169">
    <property type="component" value="Segment"/>
</dbReference>
<dbReference type="InterPro" id="IPR057966">
    <property type="entry name" value="T4_SCAF"/>
</dbReference>
<proteinExistence type="predicted"/>
<dbReference type="EMBL" id="MK240351">
    <property type="protein sequence ID" value="QAU03856.1"/>
    <property type="molecule type" value="Genomic_DNA"/>
</dbReference>
<accession>A0A410T5F5</accession>
<dbReference type="Pfam" id="PF25623">
    <property type="entry name" value="T4_CASP"/>
    <property type="match status" value="1"/>
</dbReference>
<evidence type="ECO:0000313" key="3">
    <source>
        <dbReference type="Proteomes" id="UP000289169"/>
    </source>
</evidence>
<protein>
    <submittedName>
        <fullName evidence="2">Prohead core scaffold protein</fullName>
    </submittedName>
</protein>
<name>A0A410T5F5_9CAUD</name>